<dbReference type="EMBL" id="FNHB01000001">
    <property type="protein sequence ID" value="SDL90904.1"/>
    <property type="molecule type" value="Genomic_DNA"/>
</dbReference>
<dbReference type="AlphaFoldDB" id="A0A1G9NX25"/>
<gene>
    <name evidence="4" type="ORF">SAMN04488502_1011149</name>
</gene>
<dbReference type="Gene3D" id="3.40.50.720">
    <property type="entry name" value="NAD(P)-binding Rossmann-like Domain"/>
    <property type="match status" value="2"/>
</dbReference>
<evidence type="ECO:0000313" key="5">
    <source>
        <dbReference type="Proteomes" id="UP000214880"/>
    </source>
</evidence>
<dbReference type="CDD" id="cd05300">
    <property type="entry name" value="2-Hacid_dh_1"/>
    <property type="match status" value="1"/>
</dbReference>
<reference evidence="4 5" key="1">
    <citation type="submission" date="2016-10" db="EMBL/GenBank/DDBJ databases">
        <authorList>
            <person name="de Groot N.N."/>
        </authorList>
    </citation>
    <scope>NUCLEOTIDE SEQUENCE [LARGE SCALE GENOMIC DNA]</scope>
    <source>
        <strain evidence="4 5">DSM 1736</strain>
    </source>
</reference>
<keyword evidence="1" id="KW-0560">Oxidoreductase</keyword>
<dbReference type="FunFam" id="3.40.50.720:FF:000363">
    <property type="entry name" value="D-isomer specific 2-hydroxyacid dehydrogenase"/>
    <property type="match status" value="1"/>
</dbReference>
<feature type="domain" description="D-isomer specific 2-hydroxyacid dehydrogenase NAD-binding" evidence="3">
    <location>
        <begin position="106"/>
        <end position="279"/>
    </location>
</feature>
<dbReference type="GO" id="GO:0051287">
    <property type="term" value="F:NAD binding"/>
    <property type="evidence" value="ECO:0007669"/>
    <property type="project" value="InterPro"/>
</dbReference>
<dbReference type="OrthoDB" id="9805416at2"/>
<keyword evidence="2" id="KW-0520">NAD</keyword>
<dbReference type="SUPFAM" id="SSF51735">
    <property type="entry name" value="NAD(P)-binding Rossmann-fold domains"/>
    <property type="match status" value="1"/>
</dbReference>
<organism evidence="4 5">
    <name type="scientific">Dendrosporobacter quercicolus</name>
    <dbReference type="NCBI Taxonomy" id="146817"/>
    <lineage>
        <taxon>Bacteria</taxon>
        <taxon>Bacillati</taxon>
        <taxon>Bacillota</taxon>
        <taxon>Negativicutes</taxon>
        <taxon>Selenomonadales</taxon>
        <taxon>Sporomusaceae</taxon>
        <taxon>Dendrosporobacter</taxon>
    </lineage>
</organism>
<dbReference type="RefSeq" id="WP_092069429.1">
    <property type="nucleotide sequence ID" value="NZ_FNHB01000001.1"/>
</dbReference>
<dbReference type="STRING" id="146817.SAMN04488502_1011149"/>
<dbReference type="Proteomes" id="UP000214880">
    <property type="component" value="Unassembled WGS sequence"/>
</dbReference>
<evidence type="ECO:0000256" key="1">
    <source>
        <dbReference type="ARBA" id="ARBA00023002"/>
    </source>
</evidence>
<dbReference type="InterPro" id="IPR029753">
    <property type="entry name" value="D-isomer_DH_CS"/>
</dbReference>
<dbReference type="GO" id="GO:0016616">
    <property type="term" value="F:oxidoreductase activity, acting on the CH-OH group of donors, NAD or NADP as acceptor"/>
    <property type="evidence" value="ECO:0007669"/>
    <property type="project" value="UniProtKB-ARBA"/>
</dbReference>
<protein>
    <submittedName>
        <fullName evidence="4">Phosphoglycerate dehydrogenase</fullName>
    </submittedName>
</protein>
<dbReference type="Pfam" id="PF02826">
    <property type="entry name" value="2-Hacid_dh_C"/>
    <property type="match status" value="1"/>
</dbReference>
<dbReference type="PANTHER" id="PTHR43333">
    <property type="entry name" value="2-HACID_DH_C DOMAIN-CONTAINING PROTEIN"/>
    <property type="match status" value="1"/>
</dbReference>
<proteinExistence type="predicted"/>
<name>A0A1G9NX25_9FIRM</name>
<evidence type="ECO:0000259" key="3">
    <source>
        <dbReference type="Pfam" id="PF02826"/>
    </source>
</evidence>
<dbReference type="PANTHER" id="PTHR43333:SF1">
    <property type="entry name" value="D-ISOMER SPECIFIC 2-HYDROXYACID DEHYDROGENASE NAD-BINDING DOMAIN-CONTAINING PROTEIN"/>
    <property type="match status" value="1"/>
</dbReference>
<sequence>MPAFNILVINKLAERHIAAIKSAAPDSTVLAAEPADAGRHIGDANIVATWGTADFRPLFTQAPELRWVHALSAGVEKLLFPEMLNSSVKLTNSRGIHGIPMSEHVLSLILAFTRGLHVLFKQQQQQIWQRTPLEEVYEKTIGIVGLGSIGREVAKRAKALGMRVIAAKREQTAELFVDELYLPDQLTDLLKTADFIVVALPLTAQTRHLFTTALFRQMKPSAYFINVSRGAVVNEADLTAALREGTIKGAALDVFEQEPLPQSSPLWTMPNVIITPHIAAISPYYLDRAIKLFCQNLTSFAAGEDMVNLIDKQKGY</sequence>
<dbReference type="InterPro" id="IPR036291">
    <property type="entry name" value="NAD(P)-bd_dom_sf"/>
</dbReference>
<dbReference type="InterPro" id="IPR006140">
    <property type="entry name" value="D-isomer_DH_NAD-bd"/>
</dbReference>
<accession>A0A1G9NX25</accession>
<keyword evidence="5" id="KW-1185">Reference proteome</keyword>
<dbReference type="SUPFAM" id="SSF52283">
    <property type="entry name" value="Formate/glycerate dehydrogenase catalytic domain-like"/>
    <property type="match status" value="1"/>
</dbReference>
<evidence type="ECO:0000256" key="2">
    <source>
        <dbReference type="ARBA" id="ARBA00023027"/>
    </source>
</evidence>
<evidence type="ECO:0000313" key="4">
    <source>
        <dbReference type="EMBL" id="SDL90904.1"/>
    </source>
</evidence>
<dbReference type="PROSITE" id="PS00671">
    <property type="entry name" value="D_2_HYDROXYACID_DH_3"/>
    <property type="match status" value="1"/>
</dbReference>